<dbReference type="GO" id="GO:0006637">
    <property type="term" value="P:acyl-CoA metabolic process"/>
    <property type="evidence" value="ECO:0007669"/>
    <property type="project" value="InterPro"/>
</dbReference>
<dbReference type="GO" id="GO:0009062">
    <property type="term" value="P:fatty acid catabolic process"/>
    <property type="evidence" value="ECO:0007669"/>
    <property type="project" value="TreeGrafter"/>
</dbReference>
<evidence type="ECO:0000259" key="3">
    <source>
        <dbReference type="Pfam" id="PF13622"/>
    </source>
</evidence>
<dbReference type="InterPro" id="IPR042171">
    <property type="entry name" value="Acyl-CoA_hotdog"/>
</dbReference>
<dbReference type="PANTHER" id="PTHR11066:SF34">
    <property type="entry name" value="ACYL-COENZYME A THIOESTERASE 8"/>
    <property type="match status" value="1"/>
</dbReference>
<evidence type="ECO:0000259" key="4">
    <source>
        <dbReference type="Pfam" id="PF20789"/>
    </source>
</evidence>
<name>A0A1G6YBY7_9BRAD</name>
<proteinExistence type="inferred from homology"/>
<dbReference type="Gene3D" id="2.40.160.210">
    <property type="entry name" value="Acyl-CoA thioesterase, double hotdog domain"/>
    <property type="match status" value="1"/>
</dbReference>
<dbReference type="AlphaFoldDB" id="A0A1G6YBY7"/>
<dbReference type="SUPFAM" id="SSF54637">
    <property type="entry name" value="Thioesterase/thiol ester dehydrase-isomerase"/>
    <property type="match status" value="2"/>
</dbReference>
<dbReference type="InterPro" id="IPR049449">
    <property type="entry name" value="TesB_ACOT8-like_N"/>
</dbReference>
<dbReference type="Pfam" id="PF20789">
    <property type="entry name" value="4HBT_3C"/>
    <property type="match status" value="1"/>
</dbReference>
<dbReference type="InterPro" id="IPR003703">
    <property type="entry name" value="Acyl_CoA_thio"/>
</dbReference>
<feature type="domain" description="Acyl-CoA thioesterase-like C-terminal" evidence="4">
    <location>
        <begin position="166"/>
        <end position="301"/>
    </location>
</feature>
<keyword evidence="2" id="KW-0378">Hydrolase</keyword>
<dbReference type="GO" id="GO:0047617">
    <property type="term" value="F:fatty acyl-CoA hydrolase activity"/>
    <property type="evidence" value="ECO:0007669"/>
    <property type="project" value="InterPro"/>
</dbReference>
<dbReference type="Proteomes" id="UP000199245">
    <property type="component" value="Unassembled WGS sequence"/>
</dbReference>
<organism evidence="5 6">
    <name type="scientific">Bradyrhizobium brasilense</name>
    <dbReference type="NCBI Taxonomy" id="1419277"/>
    <lineage>
        <taxon>Bacteria</taxon>
        <taxon>Pseudomonadati</taxon>
        <taxon>Pseudomonadota</taxon>
        <taxon>Alphaproteobacteria</taxon>
        <taxon>Hyphomicrobiales</taxon>
        <taxon>Nitrobacteraceae</taxon>
        <taxon>Bradyrhizobium</taxon>
    </lineage>
</organism>
<protein>
    <submittedName>
        <fullName evidence="5">(3S)-malyl-CoA thioesterase</fullName>
    </submittedName>
</protein>
<gene>
    <name evidence="5" type="ORF">SAMN05216337_1016135</name>
</gene>
<dbReference type="CDD" id="cd03445">
    <property type="entry name" value="Thioesterase_II_repeat2"/>
    <property type="match status" value="1"/>
</dbReference>
<dbReference type="InterPro" id="IPR029069">
    <property type="entry name" value="HotDog_dom_sf"/>
</dbReference>
<dbReference type="RefSeq" id="WP_176936952.1">
    <property type="nucleotide sequence ID" value="NZ_FMZW01000016.1"/>
</dbReference>
<evidence type="ECO:0000256" key="1">
    <source>
        <dbReference type="ARBA" id="ARBA00006538"/>
    </source>
</evidence>
<reference evidence="5 6" key="1">
    <citation type="submission" date="2016-10" db="EMBL/GenBank/DDBJ databases">
        <authorList>
            <person name="de Groot N.N."/>
        </authorList>
    </citation>
    <scope>NUCLEOTIDE SEQUENCE [LARGE SCALE GENOMIC DNA]</scope>
    <source>
        <strain evidence="5 6">R5</strain>
    </source>
</reference>
<evidence type="ECO:0000313" key="6">
    <source>
        <dbReference type="Proteomes" id="UP000199245"/>
    </source>
</evidence>
<dbReference type="PANTHER" id="PTHR11066">
    <property type="entry name" value="ACYL-COA THIOESTERASE"/>
    <property type="match status" value="1"/>
</dbReference>
<dbReference type="EMBL" id="FMZW01000016">
    <property type="protein sequence ID" value="SDD87771.1"/>
    <property type="molecule type" value="Genomic_DNA"/>
</dbReference>
<evidence type="ECO:0000256" key="2">
    <source>
        <dbReference type="ARBA" id="ARBA00022801"/>
    </source>
</evidence>
<sequence length="308" mass="33996">MDGQRKRVAEGSESTCEPWDNKAAEALVSLETIAPLRYRSRFGDGNLNGRSYGGQILGQAMMAATLSAPEDRPAAMLQLLFLRGADPVRRITLDAEVLQDGKRFSSRHIVGTQGDGRTVLSAQATFCAPQPGPRHAVPFARSEDPESLPDLSMIPDGLMAQLRPLGPYSQHIKPSMDFRIPEIERQLSAATAEPRLRFWIRCRQPLEPGSRAQAAVFAYLSDWWLNFSSVGGHLRDLQARAPLYLSSLNHCIWFHRVFSPDAWMHVETESPCADGGRGLSIARVHDRDGAMLATAIQETLMVHPEGDA</sequence>
<feature type="domain" description="Acyl-CoA thioesterase-like N-terminal HotDog" evidence="3">
    <location>
        <begin position="50"/>
        <end position="126"/>
    </location>
</feature>
<accession>A0A1G6YBY7</accession>
<evidence type="ECO:0000313" key="5">
    <source>
        <dbReference type="EMBL" id="SDD87771.1"/>
    </source>
</evidence>
<dbReference type="InterPro" id="IPR049450">
    <property type="entry name" value="ACOT8-like_C"/>
</dbReference>
<comment type="similarity">
    <text evidence="1">Belongs to the C/M/P thioester hydrolase family.</text>
</comment>
<dbReference type="Pfam" id="PF13622">
    <property type="entry name" value="4HBT_3"/>
    <property type="match status" value="1"/>
</dbReference>
<dbReference type="CDD" id="cd03444">
    <property type="entry name" value="Thioesterase_II_repeat1"/>
    <property type="match status" value="1"/>
</dbReference>